<comment type="caution">
    <text evidence="1">The sequence shown here is derived from an EMBL/GenBank/DDBJ whole genome shotgun (WGS) entry which is preliminary data.</text>
</comment>
<protein>
    <submittedName>
        <fullName evidence="1">Uncharacterized protein</fullName>
    </submittedName>
</protein>
<organism evidence="1">
    <name type="scientific">Sesamum latifolium</name>
    <dbReference type="NCBI Taxonomy" id="2727402"/>
    <lineage>
        <taxon>Eukaryota</taxon>
        <taxon>Viridiplantae</taxon>
        <taxon>Streptophyta</taxon>
        <taxon>Embryophyta</taxon>
        <taxon>Tracheophyta</taxon>
        <taxon>Spermatophyta</taxon>
        <taxon>Magnoliopsida</taxon>
        <taxon>eudicotyledons</taxon>
        <taxon>Gunneridae</taxon>
        <taxon>Pentapetalae</taxon>
        <taxon>asterids</taxon>
        <taxon>lamiids</taxon>
        <taxon>Lamiales</taxon>
        <taxon>Pedaliaceae</taxon>
        <taxon>Sesamum</taxon>
    </lineage>
</organism>
<name>A0AAW2XVU9_9LAMI</name>
<reference evidence="1" key="2">
    <citation type="journal article" date="2024" name="Plant">
        <title>Genomic evolution and insights into agronomic trait innovations of Sesamum species.</title>
        <authorList>
            <person name="Miao H."/>
            <person name="Wang L."/>
            <person name="Qu L."/>
            <person name="Liu H."/>
            <person name="Sun Y."/>
            <person name="Le M."/>
            <person name="Wang Q."/>
            <person name="Wei S."/>
            <person name="Zheng Y."/>
            <person name="Lin W."/>
            <person name="Duan Y."/>
            <person name="Cao H."/>
            <person name="Xiong S."/>
            <person name="Wang X."/>
            <person name="Wei L."/>
            <person name="Li C."/>
            <person name="Ma Q."/>
            <person name="Ju M."/>
            <person name="Zhao R."/>
            <person name="Li G."/>
            <person name="Mu C."/>
            <person name="Tian Q."/>
            <person name="Mei H."/>
            <person name="Zhang T."/>
            <person name="Gao T."/>
            <person name="Zhang H."/>
        </authorList>
    </citation>
    <scope>NUCLEOTIDE SEQUENCE</scope>
    <source>
        <strain evidence="1">KEN1</strain>
    </source>
</reference>
<dbReference type="AlphaFoldDB" id="A0AAW2XVU9"/>
<accession>A0AAW2XVU9</accession>
<sequence>MEAMIVGNEVQPNSNGLPLMKKSQQVTTTVLRRSGRLKSSILSSGSQAVKPVVKHINLVENDKDEAPHSEQVNTLRVLREKNKGGEPQLQQVTTVADSNEKNLEDKVEYLILAVDEFKLQVPGIPNEGPSPDSSYKSLYIESQKKIDTLTEANYELVKNLEFVRGQVAAVISS</sequence>
<reference evidence="1" key="1">
    <citation type="submission" date="2020-06" db="EMBL/GenBank/DDBJ databases">
        <authorList>
            <person name="Li T."/>
            <person name="Hu X."/>
            <person name="Zhang T."/>
            <person name="Song X."/>
            <person name="Zhang H."/>
            <person name="Dai N."/>
            <person name="Sheng W."/>
            <person name="Hou X."/>
            <person name="Wei L."/>
        </authorList>
    </citation>
    <scope>NUCLEOTIDE SEQUENCE</scope>
    <source>
        <strain evidence="1">KEN1</strain>
        <tissue evidence="1">Leaf</tissue>
    </source>
</reference>
<gene>
    <name evidence="1" type="ORF">Slati_0437900</name>
</gene>
<proteinExistence type="predicted"/>
<dbReference type="PANTHER" id="PTHR38936">
    <property type="entry name" value="TITIN-LIKE ISOFORM X2"/>
    <property type="match status" value="1"/>
</dbReference>
<dbReference type="PANTHER" id="PTHR38936:SF1">
    <property type="entry name" value="DUF641 DOMAIN-CONTAINING PROTEIN"/>
    <property type="match status" value="1"/>
</dbReference>
<dbReference type="EMBL" id="JACGWN010000002">
    <property type="protein sequence ID" value="KAL0458107.1"/>
    <property type="molecule type" value="Genomic_DNA"/>
</dbReference>
<evidence type="ECO:0000313" key="1">
    <source>
        <dbReference type="EMBL" id="KAL0458107.1"/>
    </source>
</evidence>